<accession>S8E413</accession>
<protein>
    <recommendedName>
        <fullName evidence="1">DUF7054 domain-containing protein</fullName>
    </recommendedName>
</protein>
<gene>
    <name evidence="2" type="ORF">M569_04324</name>
</gene>
<name>S8E413_9LAMI</name>
<keyword evidence="3" id="KW-1185">Reference proteome</keyword>
<feature type="domain" description="DUF7054" evidence="1">
    <location>
        <begin position="49"/>
        <end position="125"/>
    </location>
</feature>
<dbReference type="InterPro" id="IPR055482">
    <property type="entry name" value="DUF7054"/>
</dbReference>
<evidence type="ECO:0000259" key="1">
    <source>
        <dbReference type="Pfam" id="PF23156"/>
    </source>
</evidence>
<sequence>MLIFLSPKRREPLKNRLNRHHSNGEDDGVMRRISETSLLLCCNGPKDYTKFLVTIVVGRSSSGPMRFPVSGDDTVEAVIDKALEVYDREGRVPVIGSDRNGFVLYSADGGGHELAPSEKMLANCGGTNKFGMLRKATSMRREPIDGDGSRSWSTWLRRSLSFKCGPI</sequence>
<proteinExistence type="predicted"/>
<comment type="caution">
    <text evidence="2">The sequence shown here is derived from an EMBL/GenBank/DDBJ whole genome shotgun (WGS) entry which is preliminary data.</text>
</comment>
<dbReference type="Proteomes" id="UP000015453">
    <property type="component" value="Unassembled WGS sequence"/>
</dbReference>
<evidence type="ECO:0000313" key="3">
    <source>
        <dbReference type="Proteomes" id="UP000015453"/>
    </source>
</evidence>
<reference evidence="2 3" key="1">
    <citation type="journal article" date="2013" name="BMC Genomics">
        <title>The miniature genome of a carnivorous plant Genlisea aurea contains a low number of genes and short non-coding sequences.</title>
        <authorList>
            <person name="Leushkin E.V."/>
            <person name="Sutormin R.A."/>
            <person name="Nabieva E.R."/>
            <person name="Penin A.A."/>
            <person name="Kondrashov A.S."/>
            <person name="Logacheva M.D."/>
        </authorList>
    </citation>
    <scope>NUCLEOTIDE SEQUENCE [LARGE SCALE GENOMIC DNA]</scope>
</reference>
<dbReference type="PANTHER" id="PTHR33270:SF5">
    <property type="entry name" value="GB|AAC00605.1"/>
    <property type="match status" value="1"/>
</dbReference>
<dbReference type="AlphaFoldDB" id="S8E413"/>
<dbReference type="PANTHER" id="PTHR33270">
    <property type="entry name" value="BNAC05G50380D PROTEIN"/>
    <property type="match status" value="1"/>
</dbReference>
<dbReference type="Pfam" id="PF23156">
    <property type="entry name" value="DUF7054"/>
    <property type="match status" value="1"/>
</dbReference>
<organism evidence="2 3">
    <name type="scientific">Genlisea aurea</name>
    <dbReference type="NCBI Taxonomy" id="192259"/>
    <lineage>
        <taxon>Eukaryota</taxon>
        <taxon>Viridiplantae</taxon>
        <taxon>Streptophyta</taxon>
        <taxon>Embryophyta</taxon>
        <taxon>Tracheophyta</taxon>
        <taxon>Spermatophyta</taxon>
        <taxon>Magnoliopsida</taxon>
        <taxon>eudicotyledons</taxon>
        <taxon>Gunneridae</taxon>
        <taxon>Pentapetalae</taxon>
        <taxon>asterids</taxon>
        <taxon>lamiids</taxon>
        <taxon>Lamiales</taxon>
        <taxon>Lentibulariaceae</taxon>
        <taxon>Genlisea</taxon>
    </lineage>
</organism>
<evidence type="ECO:0000313" key="2">
    <source>
        <dbReference type="EMBL" id="EPS70443.1"/>
    </source>
</evidence>
<dbReference type="OrthoDB" id="1919859at2759"/>
<dbReference type="InterPro" id="IPR040358">
    <property type="entry name" value="At4g22758-like"/>
</dbReference>
<dbReference type="EMBL" id="AUSU01001675">
    <property type="protein sequence ID" value="EPS70443.1"/>
    <property type="molecule type" value="Genomic_DNA"/>
</dbReference>